<comment type="catalytic activity">
    <reaction evidence="4">
        <text>[glutaredoxin]-dithiol + arsenate + glutathione + H(+) = glutathionyl-S-S-[glutaredoxin] + arsenite + H2O</text>
        <dbReference type="Rhea" id="RHEA:22016"/>
        <dbReference type="Rhea" id="RHEA-COMP:10729"/>
        <dbReference type="Rhea" id="RHEA-COMP:17668"/>
        <dbReference type="ChEBI" id="CHEBI:15377"/>
        <dbReference type="ChEBI" id="CHEBI:15378"/>
        <dbReference type="ChEBI" id="CHEBI:29242"/>
        <dbReference type="ChEBI" id="CHEBI:29950"/>
        <dbReference type="ChEBI" id="CHEBI:48597"/>
        <dbReference type="ChEBI" id="CHEBI:57925"/>
        <dbReference type="ChEBI" id="CHEBI:146199"/>
        <dbReference type="EC" id="1.20.4.1"/>
    </reaction>
</comment>
<keyword evidence="6" id="KW-1185">Reference proteome</keyword>
<dbReference type="Proteomes" id="UP000001558">
    <property type="component" value="Chromosome"/>
</dbReference>
<evidence type="ECO:0000256" key="1">
    <source>
        <dbReference type="ARBA" id="ARBA00007198"/>
    </source>
</evidence>
<dbReference type="PANTHER" id="PTHR30041:SF4">
    <property type="entry name" value="ARSENATE REDUCTASE"/>
    <property type="match status" value="1"/>
</dbReference>
<dbReference type="EC" id="1.20.4.1" evidence="4"/>
<organism evidence="5 6">
    <name type="scientific">Shewanella loihica (strain ATCC BAA-1088 / PV-4)</name>
    <dbReference type="NCBI Taxonomy" id="323850"/>
    <lineage>
        <taxon>Bacteria</taxon>
        <taxon>Pseudomonadati</taxon>
        <taxon>Pseudomonadota</taxon>
        <taxon>Gammaproteobacteria</taxon>
        <taxon>Alteromonadales</taxon>
        <taxon>Shewanellaceae</taxon>
        <taxon>Shewanella</taxon>
    </lineage>
</organism>
<dbReference type="SUPFAM" id="SSF52833">
    <property type="entry name" value="Thioredoxin-like"/>
    <property type="match status" value="1"/>
</dbReference>
<dbReference type="STRING" id="323850.Shew_1840"/>
<comment type="similarity">
    <text evidence="1 3 4">Belongs to the ArsC family.</text>
</comment>
<dbReference type="AlphaFoldDB" id="A3QE08"/>
<accession>A3QE08</accession>
<evidence type="ECO:0000256" key="2">
    <source>
        <dbReference type="ARBA" id="ARBA00023002"/>
    </source>
</evidence>
<dbReference type="InterPro" id="IPR006659">
    <property type="entry name" value="Arsenate_reductase"/>
</dbReference>
<dbReference type="PANTHER" id="PTHR30041">
    <property type="entry name" value="ARSENATE REDUCTASE"/>
    <property type="match status" value="1"/>
</dbReference>
<protein>
    <recommendedName>
        <fullName evidence="4">Arsenate reductase</fullName>
        <ecNumber evidence="4">1.20.4.1</ecNumber>
    </recommendedName>
</protein>
<evidence type="ECO:0000313" key="6">
    <source>
        <dbReference type="Proteomes" id="UP000001558"/>
    </source>
</evidence>
<dbReference type="Pfam" id="PF03960">
    <property type="entry name" value="ArsC"/>
    <property type="match status" value="1"/>
</dbReference>
<dbReference type="KEGG" id="slo:Shew_1840"/>
<evidence type="ECO:0000313" key="5">
    <source>
        <dbReference type="EMBL" id="ABO23706.1"/>
    </source>
</evidence>
<proteinExistence type="inferred from homology"/>
<dbReference type="InterPro" id="IPR006660">
    <property type="entry name" value="Arsenate_reductase-like"/>
</dbReference>
<keyword evidence="2 4" id="KW-0560">Oxidoreductase</keyword>
<dbReference type="eggNOG" id="COG1393">
    <property type="taxonomic scope" value="Bacteria"/>
</dbReference>
<reference evidence="5 6" key="1">
    <citation type="submission" date="2007-03" db="EMBL/GenBank/DDBJ databases">
        <title>Complete sequence of Shewanella loihica PV-4.</title>
        <authorList>
            <consortium name="US DOE Joint Genome Institute"/>
            <person name="Copeland A."/>
            <person name="Lucas S."/>
            <person name="Lapidus A."/>
            <person name="Barry K."/>
            <person name="Detter J.C."/>
            <person name="Glavina del Rio T."/>
            <person name="Hammon N."/>
            <person name="Israni S."/>
            <person name="Dalin E."/>
            <person name="Tice H."/>
            <person name="Pitluck S."/>
            <person name="Chain P."/>
            <person name="Malfatti S."/>
            <person name="Shin M."/>
            <person name="Vergez L."/>
            <person name="Schmutz J."/>
            <person name="Larimer F."/>
            <person name="Land M."/>
            <person name="Hauser L."/>
            <person name="Kyrpides N."/>
            <person name="Mikhailova N."/>
            <person name="Romine M.F."/>
            <person name="Serres G."/>
            <person name="Fredrickson J."/>
            <person name="Tiedje J."/>
            <person name="Richardson P."/>
        </authorList>
    </citation>
    <scope>NUCLEOTIDE SEQUENCE [LARGE SCALE GENOMIC DNA]</scope>
    <source>
        <strain evidence="6">ATCC BAA-1088 / PV-4</strain>
    </source>
</reference>
<evidence type="ECO:0000256" key="4">
    <source>
        <dbReference type="RuleBase" id="RU362029"/>
    </source>
</evidence>
<dbReference type="CDD" id="cd03034">
    <property type="entry name" value="ArsC_ArsC"/>
    <property type="match status" value="1"/>
</dbReference>
<dbReference type="NCBIfam" id="TIGR00014">
    <property type="entry name" value="arsC"/>
    <property type="match status" value="1"/>
</dbReference>
<dbReference type="HOGENOM" id="CLU_116644_0_1_6"/>
<dbReference type="InterPro" id="IPR036249">
    <property type="entry name" value="Thioredoxin-like_sf"/>
</dbReference>
<dbReference type="EMBL" id="CP000606">
    <property type="protein sequence ID" value="ABO23706.1"/>
    <property type="molecule type" value="Genomic_DNA"/>
</dbReference>
<name>A3QE08_SHELP</name>
<dbReference type="Gene3D" id="3.40.30.10">
    <property type="entry name" value="Glutaredoxin"/>
    <property type="match status" value="1"/>
</dbReference>
<evidence type="ECO:0000256" key="3">
    <source>
        <dbReference type="PROSITE-ProRule" id="PRU01282"/>
    </source>
</evidence>
<sequence length="120" mass="13421">MDRTAMTQVSIIHNPRCSKSRQTLALLEEKACDIQVIEYLKTPLTKVEIRSILDKLGLAPRELMRTKEEEYKALNLADVTDDEALIQAMVDTPKLIERPIVLANGKAAIGRPPENVLAIL</sequence>
<dbReference type="PROSITE" id="PS51353">
    <property type="entry name" value="ARSC"/>
    <property type="match status" value="1"/>
</dbReference>
<gene>
    <name evidence="5" type="ordered locus">Shew_1840</name>
</gene>
<dbReference type="GO" id="GO:0008794">
    <property type="term" value="F:arsenate reductase (glutaredoxin) activity"/>
    <property type="evidence" value="ECO:0007669"/>
    <property type="project" value="UniProtKB-UniRule"/>
</dbReference>